<evidence type="ECO:0000313" key="2">
    <source>
        <dbReference type="EMBL" id="CEG42146.1"/>
    </source>
</evidence>
<dbReference type="GeneID" id="36407500"/>
<keyword evidence="1" id="KW-0472">Membrane</keyword>
<dbReference type="EMBL" id="CCYD01000610">
    <property type="protein sequence ID" value="CEG42146.1"/>
    <property type="molecule type" value="Genomic_DNA"/>
</dbReference>
<keyword evidence="3" id="KW-1185">Reference proteome</keyword>
<reference evidence="3" key="1">
    <citation type="submission" date="2014-09" db="EMBL/GenBank/DDBJ databases">
        <authorList>
            <person name="Sharma Rahul"/>
            <person name="Thines Marco"/>
        </authorList>
    </citation>
    <scope>NUCLEOTIDE SEQUENCE [LARGE SCALE GENOMIC DNA]</scope>
</reference>
<feature type="transmembrane region" description="Helical" evidence="1">
    <location>
        <begin position="38"/>
        <end position="57"/>
    </location>
</feature>
<keyword evidence="1" id="KW-0812">Transmembrane</keyword>
<evidence type="ECO:0000256" key="1">
    <source>
        <dbReference type="SAM" id="Phobius"/>
    </source>
</evidence>
<accession>A0A0P1AM67</accession>
<protein>
    <submittedName>
        <fullName evidence="2">Uncharacterized protein</fullName>
    </submittedName>
</protein>
<dbReference type="AlphaFoldDB" id="A0A0P1AM67"/>
<name>A0A0P1AM67_PLAHL</name>
<organism evidence="2 3">
    <name type="scientific">Plasmopara halstedii</name>
    <name type="common">Downy mildew of sunflower</name>
    <dbReference type="NCBI Taxonomy" id="4781"/>
    <lineage>
        <taxon>Eukaryota</taxon>
        <taxon>Sar</taxon>
        <taxon>Stramenopiles</taxon>
        <taxon>Oomycota</taxon>
        <taxon>Peronosporomycetes</taxon>
        <taxon>Peronosporales</taxon>
        <taxon>Peronosporaceae</taxon>
        <taxon>Plasmopara</taxon>
    </lineage>
</organism>
<dbReference type="Proteomes" id="UP000054928">
    <property type="component" value="Unassembled WGS sequence"/>
</dbReference>
<dbReference type="RefSeq" id="XP_024578515.1">
    <property type="nucleotide sequence ID" value="XM_024727994.1"/>
</dbReference>
<keyword evidence="1" id="KW-1133">Transmembrane helix</keyword>
<evidence type="ECO:0000313" key="3">
    <source>
        <dbReference type="Proteomes" id="UP000054928"/>
    </source>
</evidence>
<proteinExistence type="predicted"/>
<sequence length="220" mass="25110">MGATLLVLDGFIASSSAKTVKCVLVPVFSPTLELSTKYFTSTLAFLVIFFVILSLRVTNHVHLPQRDAFAKHYISRNLISLCDIKSDCFLGSWNRLCYESAQKRVGLATVEYKMIPLDHLFHRRYQIIYFQLKPPEPFVRIACTYFALGIPTLLIRNGVPIERGRTWHQTINSRVPPQLLLHLNESAPGKFKCRTRFARGNPVVHPTVTAHFTILHRMSQ</sequence>